<organism evidence="2 3">
    <name type="scientific">Pallidibacillus pasinlerensis</name>
    <dbReference type="NCBI Taxonomy" id="2703818"/>
    <lineage>
        <taxon>Bacteria</taxon>
        <taxon>Bacillati</taxon>
        <taxon>Bacillota</taxon>
        <taxon>Bacilli</taxon>
        <taxon>Bacillales</taxon>
        <taxon>Bacillaceae</taxon>
        <taxon>Pallidibacillus</taxon>
    </lineage>
</organism>
<dbReference type="EMBL" id="JAACYS010000061">
    <property type="protein sequence ID" value="NCU18460.1"/>
    <property type="molecule type" value="Genomic_DNA"/>
</dbReference>
<evidence type="ECO:0000259" key="1">
    <source>
        <dbReference type="Pfam" id="PF08455"/>
    </source>
</evidence>
<dbReference type="RefSeq" id="WP_161921289.1">
    <property type="nucleotide sequence ID" value="NZ_JAACYS010000061.1"/>
</dbReference>
<gene>
    <name evidence="2" type="ORF">GW534_12125</name>
</gene>
<evidence type="ECO:0000313" key="3">
    <source>
        <dbReference type="Proteomes" id="UP000743899"/>
    </source>
</evidence>
<sequence>MQNEELEYEFLVHWLPRLQKFAQVYATTGVRNLVIRNVQPKIRIKMNKERTNWLEFKFEMDGIAEKAVREILANLQVERA</sequence>
<proteinExistence type="predicted"/>
<dbReference type="Proteomes" id="UP000743899">
    <property type="component" value="Unassembled WGS sequence"/>
</dbReference>
<accession>A0ABX0AAK9</accession>
<dbReference type="InterPro" id="IPR013663">
    <property type="entry name" value="Helicase_SWF/SNF/SWI_bac"/>
</dbReference>
<name>A0ABX0AAK9_9BACI</name>
<comment type="caution">
    <text evidence="2">The sequence shown here is derived from an EMBL/GenBank/DDBJ whole genome shotgun (WGS) entry which is preliminary data.</text>
</comment>
<dbReference type="Pfam" id="PF08455">
    <property type="entry name" value="SNF2_assoc"/>
    <property type="match status" value="1"/>
</dbReference>
<keyword evidence="3" id="KW-1185">Reference proteome</keyword>
<protein>
    <recommendedName>
        <fullName evidence="1">Helicase SWF/SNF/SWI type bacterial domain-containing protein</fullName>
    </recommendedName>
</protein>
<feature type="domain" description="Helicase SWF/SNF/SWI type bacterial" evidence="1">
    <location>
        <begin position="1"/>
        <end position="78"/>
    </location>
</feature>
<reference evidence="2 3" key="1">
    <citation type="submission" date="2020-01" db="EMBL/GenBank/DDBJ databases">
        <title>A novel Bacillus sp. from Pasinler.</title>
        <authorList>
            <person name="Adiguzel A."/>
            <person name="Ay H."/>
            <person name="Baltaci M.O."/>
        </authorList>
    </citation>
    <scope>NUCLEOTIDE SEQUENCE [LARGE SCALE GENOMIC DNA]</scope>
    <source>
        <strain evidence="2 3">P1</strain>
    </source>
</reference>
<evidence type="ECO:0000313" key="2">
    <source>
        <dbReference type="EMBL" id="NCU18460.1"/>
    </source>
</evidence>